<dbReference type="InterPro" id="IPR000555">
    <property type="entry name" value="JAMM/MPN+_dom"/>
</dbReference>
<dbReference type="CDD" id="cd08070">
    <property type="entry name" value="MPN_like"/>
    <property type="match status" value="1"/>
</dbReference>
<dbReference type="Gene3D" id="3.40.140.10">
    <property type="entry name" value="Cytidine Deaminase, domain 2"/>
    <property type="match status" value="1"/>
</dbReference>
<sequence>MLVIRRDLVEELVAHARADHPREACGQLLGPEESDRPERYVPMTNADDPDAQGSDYRFDSREQFAVYKDATARDEETVVVFHSHTRVPRRPLTDSGLPEAYPSVKDIEYMGLQPGVHFVIVAITGPESTYDLRSFLLDDAGEVVEDEVQVVENYMFSHTGAGDVPDRS</sequence>
<dbReference type="InterPro" id="IPR051929">
    <property type="entry name" value="VirAsm_ModProt"/>
</dbReference>
<feature type="region of interest" description="Disordered" evidence="6">
    <location>
        <begin position="26"/>
        <end position="54"/>
    </location>
</feature>
<dbReference type="GO" id="GO:0008270">
    <property type="term" value="F:zinc ion binding"/>
    <property type="evidence" value="ECO:0007669"/>
    <property type="project" value="TreeGrafter"/>
</dbReference>
<dbReference type="GO" id="GO:0006508">
    <property type="term" value="P:proteolysis"/>
    <property type="evidence" value="ECO:0007669"/>
    <property type="project" value="UniProtKB-KW"/>
</dbReference>
<dbReference type="AlphaFoldDB" id="A0A7Y9E219"/>
<name>A0A7Y9E219_9PSEU</name>
<accession>A0A7Y9E219</accession>
<evidence type="ECO:0000313" key="8">
    <source>
        <dbReference type="EMBL" id="NYD39541.1"/>
    </source>
</evidence>
<evidence type="ECO:0000256" key="3">
    <source>
        <dbReference type="ARBA" id="ARBA00022801"/>
    </source>
</evidence>
<keyword evidence="8" id="KW-0647">Proteasome</keyword>
<dbReference type="Proteomes" id="UP000535890">
    <property type="component" value="Unassembled WGS sequence"/>
</dbReference>
<keyword evidence="1" id="KW-0645">Protease</keyword>
<keyword evidence="2" id="KW-0479">Metal-binding</keyword>
<dbReference type="InterPro" id="IPR028090">
    <property type="entry name" value="JAB_dom_prok"/>
</dbReference>
<dbReference type="PANTHER" id="PTHR34858">
    <property type="entry name" value="CYSO-CYSTEINE PEPTIDASE"/>
    <property type="match status" value="1"/>
</dbReference>
<proteinExistence type="predicted"/>
<evidence type="ECO:0000256" key="4">
    <source>
        <dbReference type="ARBA" id="ARBA00022833"/>
    </source>
</evidence>
<evidence type="ECO:0000256" key="5">
    <source>
        <dbReference type="ARBA" id="ARBA00023049"/>
    </source>
</evidence>
<feature type="domain" description="JAB1/MPN/MOV34 metalloenzyme" evidence="7">
    <location>
        <begin position="1"/>
        <end position="153"/>
    </location>
</feature>
<dbReference type="GO" id="GO:0000502">
    <property type="term" value="C:proteasome complex"/>
    <property type="evidence" value="ECO:0007669"/>
    <property type="project" value="UniProtKB-KW"/>
</dbReference>
<reference evidence="8 9" key="1">
    <citation type="submission" date="2020-07" db="EMBL/GenBank/DDBJ databases">
        <title>Sequencing the genomes of 1000 actinobacteria strains.</title>
        <authorList>
            <person name="Klenk H.-P."/>
        </authorList>
    </citation>
    <scope>NUCLEOTIDE SEQUENCE [LARGE SCALE GENOMIC DNA]</scope>
    <source>
        <strain evidence="8 9">DSM 45772</strain>
    </source>
</reference>
<evidence type="ECO:0000256" key="1">
    <source>
        <dbReference type="ARBA" id="ARBA00022670"/>
    </source>
</evidence>
<gene>
    <name evidence="8" type="ORF">BJ983_005643</name>
</gene>
<dbReference type="PANTHER" id="PTHR34858:SF1">
    <property type="entry name" value="CYSO-CYSTEINE PEPTIDASE"/>
    <property type="match status" value="1"/>
</dbReference>
<dbReference type="EMBL" id="JACCBN010000001">
    <property type="protein sequence ID" value="NYD39541.1"/>
    <property type="molecule type" value="Genomic_DNA"/>
</dbReference>
<dbReference type="Pfam" id="PF14464">
    <property type="entry name" value="Prok-JAB"/>
    <property type="match status" value="1"/>
</dbReference>
<evidence type="ECO:0000256" key="2">
    <source>
        <dbReference type="ARBA" id="ARBA00022723"/>
    </source>
</evidence>
<dbReference type="RefSeq" id="WP_179796845.1">
    <property type="nucleotide sequence ID" value="NZ_BAABHP010000023.1"/>
</dbReference>
<keyword evidence="5" id="KW-0482">Metalloprotease</keyword>
<evidence type="ECO:0000256" key="6">
    <source>
        <dbReference type="SAM" id="MobiDB-lite"/>
    </source>
</evidence>
<protein>
    <submittedName>
        <fullName evidence="8">Proteasome lid subunit RPN8/RPN11</fullName>
    </submittedName>
</protein>
<evidence type="ECO:0000313" key="9">
    <source>
        <dbReference type="Proteomes" id="UP000535890"/>
    </source>
</evidence>
<organism evidence="8 9">
    <name type="scientific">Actinomycetospora corticicola</name>
    <dbReference type="NCBI Taxonomy" id="663602"/>
    <lineage>
        <taxon>Bacteria</taxon>
        <taxon>Bacillati</taxon>
        <taxon>Actinomycetota</taxon>
        <taxon>Actinomycetes</taxon>
        <taxon>Pseudonocardiales</taxon>
        <taxon>Pseudonocardiaceae</taxon>
        <taxon>Actinomycetospora</taxon>
    </lineage>
</organism>
<dbReference type="GO" id="GO:0008235">
    <property type="term" value="F:metalloexopeptidase activity"/>
    <property type="evidence" value="ECO:0007669"/>
    <property type="project" value="TreeGrafter"/>
</dbReference>
<dbReference type="SUPFAM" id="SSF102712">
    <property type="entry name" value="JAB1/MPN domain"/>
    <property type="match status" value="1"/>
</dbReference>
<keyword evidence="3" id="KW-0378">Hydrolase</keyword>
<keyword evidence="9" id="KW-1185">Reference proteome</keyword>
<keyword evidence="4" id="KW-0862">Zinc</keyword>
<comment type="caution">
    <text evidence="8">The sequence shown here is derived from an EMBL/GenBank/DDBJ whole genome shotgun (WGS) entry which is preliminary data.</text>
</comment>
<dbReference type="SMART" id="SM00232">
    <property type="entry name" value="JAB_MPN"/>
    <property type="match status" value="1"/>
</dbReference>
<evidence type="ECO:0000259" key="7">
    <source>
        <dbReference type="SMART" id="SM00232"/>
    </source>
</evidence>